<sequence length="172" mass="18930">MGARLVLPQPAHRLEGVKIDYGLTPKQAAELLSGSNPDIALWPEDKMELWHGGKTGVVEAALPILWDRQSFTTAQGRQKQEASGIGFGWPVEVASLALPENEPEQIRKALHELGIWWLVALRQSDKELWRRDGGFRPFYLGLGPGYFRFGLRFAGSGWLGGDALAGAPQVSQ</sequence>
<name>A0A2M6WX57_9BACT</name>
<proteinExistence type="predicted"/>
<comment type="caution">
    <text evidence="1">The sequence shown here is derived from an EMBL/GenBank/DDBJ whole genome shotgun (WGS) entry which is preliminary data.</text>
</comment>
<accession>A0A2M6WX57</accession>
<organism evidence="1 2">
    <name type="scientific">Candidatus Berkelbacteria bacterium CG10_big_fil_rev_8_21_14_0_10_41_12</name>
    <dbReference type="NCBI Taxonomy" id="1974513"/>
    <lineage>
        <taxon>Bacteria</taxon>
        <taxon>Candidatus Berkelbacteria</taxon>
    </lineage>
</organism>
<dbReference type="AlphaFoldDB" id="A0A2M6WX57"/>
<reference evidence="2" key="1">
    <citation type="submission" date="2017-09" db="EMBL/GenBank/DDBJ databases">
        <title>Depth-based differentiation of microbial function through sediment-hosted aquifers and enrichment of novel symbionts in the deep terrestrial subsurface.</title>
        <authorList>
            <person name="Probst A.J."/>
            <person name="Ladd B."/>
            <person name="Jarett J.K."/>
            <person name="Geller-Mcgrath D.E."/>
            <person name="Sieber C.M.K."/>
            <person name="Emerson J.B."/>
            <person name="Anantharaman K."/>
            <person name="Thomas B.C."/>
            <person name="Malmstrom R."/>
            <person name="Stieglmeier M."/>
            <person name="Klingl A."/>
            <person name="Woyke T."/>
            <person name="Ryan C.M."/>
            <person name="Banfield J.F."/>
        </authorList>
    </citation>
    <scope>NUCLEOTIDE SEQUENCE [LARGE SCALE GENOMIC DNA]</scope>
</reference>
<evidence type="ECO:0000313" key="1">
    <source>
        <dbReference type="EMBL" id="PIT97383.1"/>
    </source>
</evidence>
<dbReference type="Proteomes" id="UP000228596">
    <property type="component" value="Unassembled WGS sequence"/>
</dbReference>
<gene>
    <name evidence="1" type="ORF">COT77_01730</name>
</gene>
<dbReference type="EMBL" id="PEZV01000014">
    <property type="protein sequence ID" value="PIT97383.1"/>
    <property type="molecule type" value="Genomic_DNA"/>
</dbReference>
<evidence type="ECO:0000313" key="2">
    <source>
        <dbReference type="Proteomes" id="UP000228596"/>
    </source>
</evidence>
<protein>
    <submittedName>
        <fullName evidence="1">Uncharacterized protein</fullName>
    </submittedName>
</protein>